<dbReference type="EMBL" id="JAJAGO010000002">
    <property type="protein sequence ID" value="MCT2589189.1"/>
    <property type="molecule type" value="Genomic_DNA"/>
</dbReference>
<keyword evidence="2" id="KW-1185">Reference proteome</keyword>
<accession>A0ABT2JNU2</accession>
<dbReference type="Proteomes" id="UP001156389">
    <property type="component" value="Unassembled WGS sequence"/>
</dbReference>
<organism evidence="1 2">
    <name type="scientific">Streptomyces gossypii</name>
    <dbReference type="NCBI Taxonomy" id="2883101"/>
    <lineage>
        <taxon>Bacteria</taxon>
        <taxon>Bacillati</taxon>
        <taxon>Actinomycetota</taxon>
        <taxon>Actinomycetes</taxon>
        <taxon>Kitasatosporales</taxon>
        <taxon>Streptomycetaceae</taxon>
        <taxon>Streptomyces</taxon>
    </lineage>
</organism>
<dbReference type="InterPro" id="IPR036390">
    <property type="entry name" value="WH_DNA-bd_sf"/>
</dbReference>
<dbReference type="SUPFAM" id="SSF46785">
    <property type="entry name" value="Winged helix' DNA-binding domain"/>
    <property type="match status" value="1"/>
</dbReference>
<reference evidence="1 2" key="1">
    <citation type="submission" date="2021-10" db="EMBL/GenBank/DDBJ databases">
        <title>Streptomyces gossypii sp. nov., isolated from soil collected from cotton field.</title>
        <authorList>
            <person name="Ge X."/>
            <person name="Chen X."/>
            <person name="Liu W."/>
        </authorList>
    </citation>
    <scope>NUCLEOTIDE SEQUENCE [LARGE SCALE GENOMIC DNA]</scope>
    <source>
        <strain evidence="1 2">N2-109</strain>
    </source>
</reference>
<name>A0ABT2JNU2_9ACTN</name>
<comment type="caution">
    <text evidence="1">The sequence shown here is derived from an EMBL/GenBank/DDBJ whole genome shotgun (WGS) entry which is preliminary data.</text>
</comment>
<protein>
    <submittedName>
        <fullName evidence="1">GntR family transcriptional regulator</fullName>
    </submittedName>
</protein>
<evidence type="ECO:0000313" key="2">
    <source>
        <dbReference type="Proteomes" id="UP001156389"/>
    </source>
</evidence>
<sequence length="107" mass="11403">MAQQSDQLVQQLGARCVRYGPGYVLSGVVIGEELGLSRTIFREAVRALAGKGMIQAAPNFGTVVAPYSSWSLLDRDVSPFCGGLSFRRQPTPTAYFIGSCSTRATAA</sequence>
<evidence type="ECO:0000313" key="1">
    <source>
        <dbReference type="EMBL" id="MCT2589189.1"/>
    </source>
</evidence>
<dbReference type="Gene3D" id="1.10.10.10">
    <property type="entry name" value="Winged helix-like DNA-binding domain superfamily/Winged helix DNA-binding domain"/>
    <property type="match status" value="1"/>
</dbReference>
<proteinExistence type="predicted"/>
<dbReference type="InterPro" id="IPR036388">
    <property type="entry name" value="WH-like_DNA-bd_sf"/>
</dbReference>
<gene>
    <name evidence="1" type="ORF">LHJ74_04445</name>
</gene>